<dbReference type="Proteomes" id="UP001597097">
    <property type="component" value="Unassembled WGS sequence"/>
</dbReference>
<dbReference type="EMBL" id="JBHUCM010000011">
    <property type="protein sequence ID" value="MFD1537555.1"/>
    <property type="molecule type" value="Genomic_DNA"/>
</dbReference>
<dbReference type="InterPro" id="IPR056639">
    <property type="entry name" value="DUF7737"/>
</dbReference>
<protein>
    <submittedName>
        <fullName evidence="3">DUF4132 domain-containing protein</fullName>
    </submittedName>
</protein>
<evidence type="ECO:0000259" key="1">
    <source>
        <dbReference type="Pfam" id="PF13569"/>
    </source>
</evidence>
<feature type="domain" description="DUF7737" evidence="2">
    <location>
        <begin position="668"/>
        <end position="769"/>
    </location>
</feature>
<evidence type="ECO:0000313" key="3">
    <source>
        <dbReference type="EMBL" id="MFD1537555.1"/>
    </source>
</evidence>
<gene>
    <name evidence="3" type="ORF">ACFSJ0_10955</name>
</gene>
<dbReference type="Pfam" id="PF24879">
    <property type="entry name" value="DUF7737"/>
    <property type="match status" value="1"/>
</dbReference>
<sequence length="770" mass="86208">MREFTVDETVTAAFASASWVMEMIDHSLLWREAEHVRRELSRRLHHTEGAERRAAAICLARPELADYSRALELALSGSSGWTATEVAALISVLHRRESYHWDDTWVSRVVDLALEFDITERHPLREPLTRLMEGVADSCLAADERRHLQRRIALALRDDPAALPLSALIRADAWASSVREHLGDAPAPHLVELVEHLCELRTPRPGQKWRTRCLTLLEPADARELVRFALAAFVCEPSSGRCRRVVSDSNTEVARGVIWAATLARVDGLVAGLTWLADQLGGDRTGFVQDLAVAGAAINALGECEDPQPLWRLRTSLKNRALRKQVDAALATAAEHVGTTPARLLEQGVPTHGLAADGTRSWRLGDHTVVLTVRDAVTVRLGFTAPDDTAIRALPPAVSEAHAKELKAIKTVQKEVRQTLAAERARLEGLFTVDRTWSPEDWVRHYLDHPITAVVARGLIWETDGKTFLPGDAPAGAEVRLWHPARAPLEEVAAWRETLTERRVRQPYKQAFREVYLLTPAEETTGVYSNRFAAHIVGHPRLYALLKTRGWQTTWLRASGEHDAVARKELAEGAWRVRFRYETAAVADYEVTLAATDQVRFDRRHGRAWRETPLAQVPPLVFSEAMRDVDLFVAVTSIAADPDWIDRGEERFGGYWREVSVGPLPPSAEVRRDALARILPRTAVADRCTLTDRYLVVRGDLRTYRIHLGSGNVLMSPGDVYLCIVPARRRDAKLFLPFEEDGRLALILNKAFLLAHDKKITDEAILQQIQ</sequence>
<evidence type="ECO:0000259" key="2">
    <source>
        <dbReference type="Pfam" id="PF24879"/>
    </source>
</evidence>
<dbReference type="RefSeq" id="WP_219531980.1">
    <property type="nucleotide sequence ID" value="NZ_JAHKRM010000012.1"/>
</dbReference>
<keyword evidence="4" id="KW-1185">Reference proteome</keyword>
<proteinExistence type="predicted"/>
<accession>A0ABW4G575</accession>
<reference evidence="4" key="1">
    <citation type="journal article" date="2019" name="Int. J. Syst. Evol. Microbiol.">
        <title>The Global Catalogue of Microorganisms (GCM) 10K type strain sequencing project: providing services to taxonomists for standard genome sequencing and annotation.</title>
        <authorList>
            <consortium name="The Broad Institute Genomics Platform"/>
            <consortium name="The Broad Institute Genome Sequencing Center for Infectious Disease"/>
            <person name="Wu L."/>
            <person name="Ma J."/>
        </authorList>
    </citation>
    <scope>NUCLEOTIDE SEQUENCE [LARGE SCALE GENOMIC DNA]</scope>
    <source>
        <strain evidence="4">CGMCC 1.15399</strain>
    </source>
</reference>
<feature type="domain" description="DUF4132" evidence="1">
    <location>
        <begin position="392"/>
        <end position="551"/>
    </location>
</feature>
<dbReference type="Pfam" id="PF13569">
    <property type="entry name" value="DUF4132"/>
    <property type="match status" value="1"/>
</dbReference>
<organism evidence="3 4">
    <name type="scientific">Nonomuraea guangzhouensis</name>
    <dbReference type="NCBI Taxonomy" id="1291555"/>
    <lineage>
        <taxon>Bacteria</taxon>
        <taxon>Bacillati</taxon>
        <taxon>Actinomycetota</taxon>
        <taxon>Actinomycetes</taxon>
        <taxon>Streptosporangiales</taxon>
        <taxon>Streptosporangiaceae</taxon>
        <taxon>Nonomuraea</taxon>
    </lineage>
</organism>
<name>A0ABW4G575_9ACTN</name>
<evidence type="ECO:0000313" key="4">
    <source>
        <dbReference type="Proteomes" id="UP001597097"/>
    </source>
</evidence>
<dbReference type="InterPro" id="IPR025406">
    <property type="entry name" value="DUF4132"/>
</dbReference>
<comment type="caution">
    <text evidence="3">The sequence shown here is derived from an EMBL/GenBank/DDBJ whole genome shotgun (WGS) entry which is preliminary data.</text>
</comment>